<evidence type="ECO:0000256" key="1">
    <source>
        <dbReference type="SAM" id="MobiDB-lite"/>
    </source>
</evidence>
<protein>
    <submittedName>
        <fullName evidence="2">Uncharacterized protein</fullName>
    </submittedName>
</protein>
<reference evidence="2 3" key="1">
    <citation type="submission" date="2018-09" db="EMBL/GenBank/DDBJ databases">
        <title>Phylogeny of the Shewanellaceae, and recommendation for two new genera, Pseudoshewanella and Parashewanella.</title>
        <authorList>
            <person name="Wang G."/>
        </authorList>
    </citation>
    <scope>NUCLEOTIDE SEQUENCE [LARGE SCALE GENOMIC DNA]</scope>
    <source>
        <strain evidence="2 3">C51</strain>
    </source>
</reference>
<proteinExistence type="predicted"/>
<dbReference type="Proteomes" id="UP000281474">
    <property type="component" value="Unassembled WGS sequence"/>
</dbReference>
<evidence type="ECO:0000313" key="2">
    <source>
        <dbReference type="EMBL" id="RLV60858.1"/>
    </source>
</evidence>
<name>A0A3L8Q1Y0_9GAMM</name>
<gene>
    <name evidence="2" type="ORF">D5018_05160</name>
</gene>
<accession>A0A3L8Q1Y0</accession>
<sequence length="80" mass="8706">MAGAAAVATKEAIEKVRSNAALQNQTPPPAQEDSVQFSERSPIYHCKDSKHSPQNQKGCSIKEIISCFLCCCWGDCCDDD</sequence>
<feature type="region of interest" description="Disordered" evidence="1">
    <location>
        <begin position="18"/>
        <end position="38"/>
    </location>
</feature>
<keyword evidence="3" id="KW-1185">Reference proteome</keyword>
<organism evidence="2 3">
    <name type="scientific">Parashewanella curva</name>
    <dbReference type="NCBI Taxonomy" id="2338552"/>
    <lineage>
        <taxon>Bacteria</taxon>
        <taxon>Pseudomonadati</taxon>
        <taxon>Pseudomonadota</taxon>
        <taxon>Gammaproteobacteria</taxon>
        <taxon>Alteromonadales</taxon>
        <taxon>Shewanellaceae</taxon>
        <taxon>Parashewanella</taxon>
    </lineage>
</organism>
<comment type="caution">
    <text evidence="2">The sequence shown here is derived from an EMBL/GenBank/DDBJ whole genome shotgun (WGS) entry which is preliminary data.</text>
</comment>
<evidence type="ECO:0000313" key="3">
    <source>
        <dbReference type="Proteomes" id="UP000281474"/>
    </source>
</evidence>
<dbReference type="AlphaFoldDB" id="A0A3L8Q1Y0"/>
<dbReference type="EMBL" id="QZEI01000011">
    <property type="protein sequence ID" value="RLV60858.1"/>
    <property type="molecule type" value="Genomic_DNA"/>
</dbReference>